<evidence type="ECO:0000256" key="2">
    <source>
        <dbReference type="ARBA" id="ARBA00022801"/>
    </source>
</evidence>
<dbReference type="PANTHER" id="PTHR13748:SF62">
    <property type="entry name" value="COBW DOMAIN-CONTAINING PROTEIN"/>
    <property type="match status" value="1"/>
</dbReference>
<dbReference type="SMART" id="SM00833">
    <property type="entry name" value="CobW_C"/>
    <property type="match status" value="1"/>
</dbReference>
<dbReference type="RefSeq" id="WP_205423472.1">
    <property type="nucleotide sequence ID" value="NZ_CP038437.2"/>
</dbReference>
<keyword evidence="9" id="KW-1185">Reference proteome</keyword>
<evidence type="ECO:0000259" key="7">
    <source>
        <dbReference type="SMART" id="SM00833"/>
    </source>
</evidence>
<dbReference type="Gene3D" id="3.30.1220.10">
    <property type="entry name" value="CobW-like, C-terminal domain"/>
    <property type="match status" value="1"/>
</dbReference>
<dbReference type="InterPro" id="IPR036627">
    <property type="entry name" value="CobW-likC_sf"/>
</dbReference>
<dbReference type="Pfam" id="PF02492">
    <property type="entry name" value="cobW"/>
    <property type="match status" value="1"/>
</dbReference>
<evidence type="ECO:0000313" key="9">
    <source>
        <dbReference type="Proteomes" id="UP000324285"/>
    </source>
</evidence>
<protein>
    <submittedName>
        <fullName evidence="8">GTP-binding protein</fullName>
    </submittedName>
</protein>
<dbReference type="InterPro" id="IPR051316">
    <property type="entry name" value="Zinc-reg_GTPase_activator"/>
</dbReference>
<dbReference type="Pfam" id="PF07683">
    <property type="entry name" value="CobW_C"/>
    <property type="match status" value="1"/>
</dbReference>
<comment type="similarity">
    <text evidence="4">Belongs to the SIMIBI class G3E GTPase family. ZNG1 subfamily.</text>
</comment>
<dbReference type="GO" id="GO:0005737">
    <property type="term" value="C:cytoplasm"/>
    <property type="evidence" value="ECO:0007669"/>
    <property type="project" value="TreeGrafter"/>
</dbReference>
<dbReference type="GO" id="GO:0016787">
    <property type="term" value="F:hydrolase activity"/>
    <property type="evidence" value="ECO:0007669"/>
    <property type="project" value="UniProtKB-KW"/>
</dbReference>
<dbReference type="Gene3D" id="3.40.50.300">
    <property type="entry name" value="P-loop containing nucleotide triphosphate hydrolases"/>
    <property type="match status" value="1"/>
</dbReference>
<accession>A0A856QMV3</accession>
<evidence type="ECO:0000256" key="1">
    <source>
        <dbReference type="ARBA" id="ARBA00022741"/>
    </source>
</evidence>
<evidence type="ECO:0000256" key="6">
    <source>
        <dbReference type="ARBA" id="ARBA00049117"/>
    </source>
</evidence>
<dbReference type="KEGG" id="hbh:E4T21_06755"/>
<comment type="catalytic activity">
    <reaction evidence="6">
        <text>GTP + H2O = GDP + phosphate + H(+)</text>
        <dbReference type="Rhea" id="RHEA:19669"/>
        <dbReference type="ChEBI" id="CHEBI:15377"/>
        <dbReference type="ChEBI" id="CHEBI:15378"/>
        <dbReference type="ChEBI" id="CHEBI:37565"/>
        <dbReference type="ChEBI" id="CHEBI:43474"/>
        <dbReference type="ChEBI" id="CHEBI:58189"/>
    </reaction>
    <physiologicalReaction direction="left-to-right" evidence="6">
        <dbReference type="Rhea" id="RHEA:19670"/>
    </physiologicalReaction>
</comment>
<dbReference type="InterPro" id="IPR027417">
    <property type="entry name" value="P-loop_NTPase"/>
</dbReference>
<sequence>MGNVTTMADLHQRLPVHVISGFLGSGKTTLLKSILSNEDFGDSAVLINEFGEVGLDDRLVREVAEDAVLLKSGCVCCSIRGELSDALQRLLTQREEQQVPPFKRIVLETTGLADPGPITSTITADPVLRHHLSTGIAVTVVDAINARASYQHHPVWASQVAAADRLIISKTSLSSAIDLDELRQRLAAINPSAQCLDADSLGANTDSLFNDNIPPSHFSPSQARQWLGPWQLGTSQRHLQQLADIKTFRLRLEGDVDWTCFGLWLSMLLNRHGTHLLRVKGLLHVQGSPYPVVLHGVQHTIHPPEHLTTWPPGDRRSELVFITRGITGEAVANSLKIFMEQLSDHSAPRILHA</sequence>
<reference evidence="8" key="1">
    <citation type="submission" date="2021-02" db="EMBL/GenBank/DDBJ databases">
        <title>Strain Y2R2, a novel species of the genus Halomonas.</title>
        <authorList>
            <person name="Huang H."/>
        </authorList>
    </citation>
    <scope>NUCLEOTIDE SEQUENCE</scope>
    <source>
        <strain evidence="8">Y2R2</strain>
    </source>
</reference>
<keyword evidence="2" id="KW-0378">Hydrolase</keyword>
<proteinExistence type="inferred from homology"/>
<evidence type="ECO:0000313" key="8">
    <source>
        <dbReference type="EMBL" id="QEM81265.2"/>
    </source>
</evidence>
<evidence type="ECO:0000256" key="5">
    <source>
        <dbReference type="ARBA" id="ARBA00045658"/>
    </source>
</evidence>
<gene>
    <name evidence="8" type="ORF">E4T21_06755</name>
</gene>
<dbReference type="Proteomes" id="UP000324285">
    <property type="component" value="Chromosome"/>
</dbReference>
<dbReference type="AlphaFoldDB" id="A0A856QMV3"/>
<feature type="domain" description="CobW C-terminal" evidence="7">
    <location>
        <begin position="245"/>
        <end position="339"/>
    </location>
</feature>
<comment type="function">
    <text evidence="5">Zinc chaperone that directly transfers zinc cofactor to target proteins, thereby activating them. Zinc is transferred from the CXCC motif in the GTPase domain to the zinc binding site in target proteins in a process requiring GTP hydrolysis.</text>
</comment>
<dbReference type="SUPFAM" id="SSF52540">
    <property type="entry name" value="P-loop containing nucleoside triphosphate hydrolases"/>
    <property type="match status" value="1"/>
</dbReference>
<dbReference type="InterPro" id="IPR003495">
    <property type="entry name" value="CobW/HypB/UreG_nucleotide-bd"/>
</dbReference>
<organism evidence="8 9">
    <name type="scientific">Halomonas binhaiensis</name>
    <dbReference type="NCBI Taxonomy" id="2562282"/>
    <lineage>
        <taxon>Bacteria</taxon>
        <taxon>Pseudomonadati</taxon>
        <taxon>Pseudomonadota</taxon>
        <taxon>Gammaproteobacteria</taxon>
        <taxon>Oceanospirillales</taxon>
        <taxon>Halomonadaceae</taxon>
        <taxon>Halomonas</taxon>
    </lineage>
</organism>
<name>A0A856QMV3_9GAMM</name>
<keyword evidence="3" id="KW-0143">Chaperone</keyword>
<evidence type="ECO:0000256" key="4">
    <source>
        <dbReference type="ARBA" id="ARBA00034320"/>
    </source>
</evidence>
<evidence type="ECO:0000256" key="3">
    <source>
        <dbReference type="ARBA" id="ARBA00023186"/>
    </source>
</evidence>
<dbReference type="EMBL" id="CP038437">
    <property type="protein sequence ID" value="QEM81265.2"/>
    <property type="molecule type" value="Genomic_DNA"/>
</dbReference>
<keyword evidence="1" id="KW-0547">Nucleotide-binding</keyword>
<dbReference type="InterPro" id="IPR011629">
    <property type="entry name" value="CobW-like_C"/>
</dbReference>
<dbReference type="GO" id="GO:0000166">
    <property type="term" value="F:nucleotide binding"/>
    <property type="evidence" value="ECO:0007669"/>
    <property type="project" value="UniProtKB-KW"/>
</dbReference>
<dbReference type="SUPFAM" id="SSF90002">
    <property type="entry name" value="Hypothetical protein YjiA, C-terminal domain"/>
    <property type="match status" value="1"/>
</dbReference>
<dbReference type="CDD" id="cd03112">
    <property type="entry name" value="CobW-like"/>
    <property type="match status" value="1"/>
</dbReference>
<dbReference type="PANTHER" id="PTHR13748">
    <property type="entry name" value="COBW-RELATED"/>
    <property type="match status" value="1"/>
</dbReference>